<feature type="signal peptide" evidence="4">
    <location>
        <begin position="1"/>
        <end position="20"/>
    </location>
</feature>
<accession>A0AAN6VNH7</accession>
<feature type="region of interest" description="Disordered" evidence="3">
    <location>
        <begin position="914"/>
        <end position="942"/>
    </location>
</feature>
<feature type="region of interest" description="Disordered" evidence="3">
    <location>
        <begin position="743"/>
        <end position="763"/>
    </location>
</feature>
<dbReference type="Proteomes" id="UP001302745">
    <property type="component" value="Unassembled WGS sequence"/>
</dbReference>
<feature type="region of interest" description="Disordered" evidence="3">
    <location>
        <begin position="790"/>
        <end position="809"/>
    </location>
</feature>
<feature type="compositionally biased region" description="Basic and acidic residues" evidence="3">
    <location>
        <begin position="1128"/>
        <end position="1155"/>
    </location>
</feature>
<dbReference type="GO" id="GO:0005856">
    <property type="term" value="C:cytoskeleton"/>
    <property type="evidence" value="ECO:0007669"/>
    <property type="project" value="TreeGrafter"/>
</dbReference>
<feature type="coiled-coil region" evidence="2">
    <location>
        <begin position="2270"/>
        <end position="2297"/>
    </location>
</feature>
<feature type="chain" id="PRO_5042890135" description="Myosin class II heavy chain" evidence="4">
    <location>
        <begin position="21"/>
        <end position="2492"/>
    </location>
</feature>
<feature type="compositionally biased region" description="Basic and acidic residues" evidence="3">
    <location>
        <begin position="795"/>
        <end position="805"/>
    </location>
</feature>
<feature type="coiled-coil region" evidence="2">
    <location>
        <begin position="1682"/>
        <end position="1737"/>
    </location>
</feature>
<feature type="region of interest" description="Disordered" evidence="3">
    <location>
        <begin position="1560"/>
        <end position="1602"/>
    </location>
</feature>
<evidence type="ECO:0000256" key="2">
    <source>
        <dbReference type="SAM" id="Coils"/>
    </source>
</evidence>
<evidence type="ECO:0000256" key="3">
    <source>
        <dbReference type="SAM" id="MobiDB-lite"/>
    </source>
</evidence>
<reference evidence="5" key="2">
    <citation type="submission" date="2023-05" db="EMBL/GenBank/DDBJ databases">
        <authorList>
            <consortium name="Lawrence Berkeley National Laboratory"/>
            <person name="Steindorff A."/>
            <person name="Hensen N."/>
            <person name="Bonometti L."/>
            <person name="Westerberg I."/>
            <person name="Brannstrom I.O."/>
            <person name="Guillou S."/>
            <person name="Cros-Aarteil S."/>
            <person name="Calhoun S."/>
            <person name="Haridas S."/>
            <person name="Kuo A."/>
            <person name="Mondo S."/>
            <person name="Pangilinan J."/>
            <person name="Riley R."/>
            <person name="Labutti K."/>
            <person name="Andreopoulos B."/>
            <person name="Lipzen A."/>
            <person name="Chen C."/>
            <person name="Yanf M."/>
            <person name="Daum C."/>
            <person name="Ng V."/>
            <person name="Clum A."/>
            <person name="Ohm R."/>
            <person name="Martin F."/>
            <person name="Silar P."/>
            <person name="Natvig D."/>
            <person name="Lalanne C."/>
            <person name="Gautier V."/>
            <person name="Ament-Velasquez S.L."/>
            <person name="Kruys A."/>
            <person name="Hutchinson M.I."/>
            <person name="Powell A.J."/>
            <person name="Barry K."/>
            <person name="Miller A.N."/>
            <person name="Grigoriev I.V."/>
            <person name="Debuchy R."/>
            <person name="Gladieux P."/>
            <person name="Thoren M.H."/>
            <person name="Johannesson H."/>
        </authorList>
    </citation>
    <scope>NUCLEOTIDE SEQUENCE</scope>
    <source>
        <strain evidence="5">CBS 538.74</strain>
    </source>
</reference>
<keyword evidence="4" id="KW-0732">Signal</keyword>
<feature type="coiled-coil region" evidence="2">
    <location>
        <begin position="1906"/>
        <end position="1972"/>
    </location>
</feature>
<feature type="region of interest" description="Disordered" evidence="3">
    <location>
        <begin position="2338"/>
        <end position="2492"/>
    </location>
</feature>
<dbReference type="PANTHER" id="PTHR32083">
    <property type="entry name" value="CILIA AND FLAGELLA-ASSOCIATED PROTEIN 58-RELATED"/>
    <property type="match status" value="1"/>
</dbReference>
<evidence type="ECO:0000313" key="5">
    <source>
        <dbReference type="EMBL" id="KAK4154828.1"/>
    </source>
</evidence>
<dbReference type="EMBL" id="MU856901">
    <property type="protein sequence ID" value="KAK4154828.1"/>
    <property type="molecule type" value="Genomic_DNA"/>
</dbReference>
<feature type="compositionally biased region" description="Acidic residues" evidence="3">
    <location>
        <begin position="2475"/>
        <end position="2492"/>
    </location>
</feature>
<feature type="coiled-coil region" evidence="2">
    <location>
        <begin position="2019"/>
        <end position="2161"/>
    </location>
</feature>
<evidence type="ECO:0000256" key="1">
    <source>
        <dbReference type="ARBA" id="ARBA00023054"/>
    </source>
</evidence>
<feature type="compositionally biased region" description="Pro residues" evidence="3">
    <location>
        <begin position="2452"/>
        <end position="2467"/>
    </location>
</feature>
<feature type="compositionally biased region" description="Polar residues" evidence="3">
    <location>
        <begin position="2401"/>
        <end position="2414"/>
    </location>
</feature>
<feature type="compositionally biased region" description="Basic and acidic residues" evidence="3">
    <location>
        <begin position="418"/>
        <end position="431"/>
    </location>
</feature>
<organism evidence="5 6">
    <name type="scientific">Chaetomidium leptoderma</name>
    <dbReference type="NCBI Taxonomy" id="669021"/>
    <lineage>
        <taxon>Eukaryota</taxon>
        <taxon>Fungi</taxon>
        <taxon>Dikarya</taxon>
        <taxon>Ascomycota</taxon>
        <taxon>Pezizomycotina</taxon>
        <taxon>Sordariomycetes</taxon>
        <taxon>Sordariomycetidae</taxon>
        <taxon>Sordariales</taxon>
        <taxon>Chaetomiaceae</taxon>
        <taxon>Chaetomidium</taxon>
    </lineage>
</organism>
<feature type="compositionally biased region" description="Low complexity" evidence="3">
    <location>
        <begin position="2426"/>
        <end position="2441"/>
    </location>
</feature>
<feature type="coiled-coil region" evidence="2">
    <location>
        <begin position="1766"/>
        <end position="1863"/>
    </location>
</feature>
<keyword evidence="6" id="KW-1185">Reference proteome</keyword>
<evidence type="ECO:0000256" key="4">
    <source>
        <dbReference type="SAM" id="SignalP"/>
    </source>
</evidence>
<feature type="compositionally biased region" description="Basic and acidic residues" evidence="3">
    <location>
        <begin position="1566"/>
        <end position="1580"/>
    </location>
</feature>
<gene>
    <name evidence="5" type="ORF">C8A00DRAFT_14068</name>
</gene>
<feature type="compositionally biased region" description="Low complexity" evidence="3">
    <location>
        <begin position="2354"/>
        <end position="2400"/>
    </location>
</feature>
<protein>
    <recommendedName>
        <fullName evidence="7">Myosin class II heavy chain</fullName>
    </recommendedName>
</protein>
<feature type="region of interest" description="Disordered" evidence="3">
    <location>
        <begin position="1411"/>
        <end position="1488"/>
    </location>
</feature>
<sequence length="2492" mass="271915">MHLTSLYLFTAAAWSAVALASINLHQVGHTEFNMGGVLLPRQQQGRTSLQTFTGALGGASAAAITKSGDLDRPFEVDGDTFRDFDTAANRACDNQKNLCANMANSGTGAFKVGDCDQQSERCKSTASSASIREFAPPVLVSSNAEFDFFCDNCQNDIRKAVAANPPSASTADGEASPELPPLPAPRLPERVLGLLRTPPHSSAGFDDDDNDDDDGGAAEYRANQWGSPYPPHLRNSRSSSHRSLSSDASEDSPLHRLELQTPFLRPAPPTQDLLPEVRLPEISAAATVLANRARRVAHGITEGWIRQHTAGGTVEQEKRHWFSDGDSENSSLSDSFSGDEAAWLGDDNVQTTPKASRKKHNGRSRESSRGGLGKQSSSETLRQSHLSRKTGNTAVRMTSAGSWAMPDNAGESEPVAKPIERPHTPTTDRDAGPNGYGVAPDGGSNLPTTPSKAAVKRAMAATTPRLKKKVPWRGKNILVLLPRDEERGQPGKNPIPLSESNTSRMLRSWQQLGYNVDGFDLYEPAAEVDLGELSQSRGAWPDPDDLVRERNQGDWRVLLPDLNAWKQYVDELNEAKLRALGVSFGDEEPPPLSISPASTTMAHLPPLPFSPPLPTSSASSNHAMHGFPFPGFVTSASQSPGIPAGVSPGPFGVKYNPRASISIPSPHAWSPQLMLQQHHGHRVGSPSLANLSAIMTPTSPFSPDGMLGHHAGHQRHQSLQYPTLPHQFQPPVRASPRLQELREVEEEPVANDPPKSPEQGLVRHNASDSLQREIDEAEYHLEEQMRSQLDNDEDYSPHNDNDKPETAPVTSALGHAAEPLVQFAPQKPHQFAGDTDGIVLHHPRPHSRGHSLSQKFFTEDDVSNQEAFKPTLQQINAQPAEDDEIETNPSNMGTPVQNMDFSKFMPHQRGFSTASNPWIDNESGKPAGAAHKSRPSHGSVSSFSKLNVEAPEFKFNPTSTFKSGAFSFSNNAFQPMAFNMGVNAAGSSLPSLPTTGSSKINVNAPVFSPGRSEFSFSSSGPKFRPDAPAFTPHSLSNSLTSPVMSGAESVGNRGGSIFGKIDINDSDLVKSAKISQPAAIVPPAGQESPALSGAQYDADGRPVVDESRIKRARANVDDGDAVPLFAEPTKEDTPVPESRLETSTPHEDAIPAEDKSFDESNLGLADMTMSSTMVSETTDTKATVSPSELSPDPTKMNWAPFEFKDTHDMQSFSEATPFGTEPFHPGHKKSLSATATAFVPGAAAWVDVHEQPAEAAADELVDQPADQSGVAPDTDAATEGEWAVAADKEVQLSEEEVTESIEKPVEEQVPSAPALFSPPQLSPASKGLSASRYAQVSSPPPPPKRTGLAASRFAAPPSPVGDDETTDVEPVASPIVDEDLSIVSNGERAGSVSPAEPTMADIDEVMRLMNENPDMGVNRAYDDEPQWDEPSPTRRSPLAAVADSSPSRLLPPDYSRSDAPSPSQADYHHPAAMDLEDPFVDPSRSGQSVEGAIHRLNGSESLPASDWGAVFSEDEQTRLESRVAFFDGRVNELVGGLLTVRLNPLERTLDNINHALSGISRRAPSSRRERGSVSGEMRESDADDEDDDVPGPLRNMSPRRDRRMDQIRAIVLDAFATDRRNQPNEASPPPAALPFDDSSVLKALEEMKEQFGQSLQPALRSEDLRSIVEDVVERRIPPPQPTADKDEQVNELQARIAELEQRLRSEETRAEAEISARRAAENRVAEVDRELHSAVTKIEVESMNNSAMTQRIADLEGREQHAGRQAEEEVNARRAAEDRLSEVQRLLRISSEEETRLRELVDEKDQKIKLVEAAQSKSVMRLGLLEAGQSNARQSQSETQNRINTLEAEAREARKETQHWRSETDRIVSIIQRRDKDLAQAVDENKAMHKLIDTLGTQLQENERVRENWRSKFISMQNEMADATREITEENARRAKKEQALLARQEVLEARLQAEARTRERIETELERLEMGERQGMRAVAECKRLEGVLGEMRTENHKLHQNGLRYQAEFQEARESGAREVQRTRDAMQAEVENANHQVNVAREELEDQMSRLRAQLDQVKLDADTAKARHDMLLEEAQNSKQAKLDELLPKHQNEIEDLQARYERQLNNTTEDAQRAEQNLLERLSISTSKSEYLQDKVAHLEEKLEIAKEAARAAALAAKSVTVSEATVVAPAVKTTAAAGARQLELPEKISPQALRESIMVLQEQLQQREQAIEDLELRLSKTDPEAGTKISKRDDEIIWLRELLAVRHSDLQDIIGALGREDYDKNAVKDAAIRLKANLQMEEQERERAMNGGSAINLPSFAANIRDAATPRVAQAVGPLAAAWGSWRKARDLGSALSSPAPPANGATRNSTPSRARPAAASSNNSSLLGGLLTPPTARMRQTPTTPSQQQQQPTAFASTGRRFTTQDLANRPRPPPPSSASPSIPDTITTTTVSAKGKAPASGQETPPPPRRPLLPGPVTPPMMRSSAYDDDAQAEEFDDAGFFED</sequence>
<evidence type="ECO:0008006" key="7">
    <source>
        <dbReference type="Google" id="ProtNLM"/>
    </source>
</evidence>
<feature type="region of interest" description="Disordered" evidence="3">
    <location>
        <begin position="1290"/>
        <end position="1398"/>
    </location>
</feature>
<dbReference type="PANTHER" id="PTHR32083:SF0">
    <property type="entry name" value="CILIA AND FLAGELLA-ASSOCIATED PROTEIN 58"/>
    <property type="match status" value="1"/>
</dbReference>
<keyword evidence="1 2" id="KW-0175">Coiled coil</keyword>
<evidence type="ECO:0000313" key="6">
    <source>
        <dbReference type="Proteomes" id="UP001302745"/>
    </source>
</evidence>
<reference evidence="5" key="1">
    <citation type="journal article" date="2023" name="Mol. Phylogenet. Evol.">
        <title>Genome-scale phylogeny and comparative genomics of the fungal order Sordariales.</title>
        <authorList>
            <person name="Hensen N."/>
            <person name="Bonometti L."/>
            <person name="Westerberg I."/>
            <person name="Brannstrom I.O."/>
            <person name="Guillou S."/>
            <person name="Cros-Aarteil S."/>
            <person name="Calhoun S."/>
            <person name="Haridas S."/>
            <person name="Kuo A."/>
            <person name="Mondo S."/>
            <person name="Pangilinan J."/>
            <person name="Riley R."/>
            <person name="LaButti K."/>
            <person name="Andreopoulos B."/>
            <person name="Lipzen A."/>
            <person name="Chen C."/>
            <person name="Yan M."/>
            <person name="Daum C."/>
            <person name="Ng V."/>
            <person name="Clum A."/>
            <person name="Steindorff A."/>
            <person name="Ohm R.A."/>
            <person name="Martin F."/>
            <person name="Silar P."/>
            <person name="Natvig D.O."/>
            <person name="Lalanne C."/>
            <person name="Gautier V."/>
            <person name="Ament-Velasquez S.L."/>
            <person name="Kruys A."/>
            <person name="Hutchinson M.I."/>
            <person name="Powell A.J."/>
            <person name="Barry K."/>
            <person name="Miller A.N."/>
            <person name="Grigoriev I.V."/>
            <person name="Debuchy R."/>
            <person name="Gladieux P."/>
            <person name="Hiltunen Thoren M."/>
            <person name="Johannesson H."/>
        </authorList>
    </citation>
    <scope>NUCLEOTIDE SEQUENCE</scope>
    <source>
        <strain evidence="5">CBS 538.74</strain>
    </source>
</reference>
<feature type="compositionally biased region" description="Low complexity" evidence="3">
    <location>
        <begin position="328"/>
        <end position="340"/>
    </location>
</feature>
<comment type="caution">
    <text evidence="5">The sequence shown here is derived from an EMBL/GenBank/DDBJ whole genome shotgun (WGS) entry which is preliminary data.</text>
</comment>
<proteinExistence type="predicted"/>
<feature type="region of interest" description="Disordered" evidence="3">
    <location>
        <begin position="1080"/>
        <end position="1099"/>
    </location>
</feature>
<feature type="compositionally biased region" description="Polar residues" evidence="3">
    <location>
        <begin position="374"/>
        <end position="401"/>
    </location>
</feature>
<feature type="compositionally biased region" description="Acidic residues" evidence="3">
    <location>
        <begin position="205"/>
        <end position="216"/>
    </location>
</feature>
<feature type="region of interest" description="Disordered" evidence="3">
    <location>
        <begin position="1123"/>
        <end position="1155"/>
    </location>
</feature>
<name>A0AAN6VNH7_9PEZI</name>
<feature type="region of interest" description="Disordered" evidence="3">
    <location>
        <begin position="321"/>
        <end position="467"/>
    </location>
</feature>
<feature type="compositionally biased region" description="Low complexity" evidence="3">
    <location>
        <begin position="232"/>
        <end position="247"/>
    </location>
</feature>
<feature type="region of interest" description="Disordered" evidence="3">
    <location>
        <begin position="164"/>
        <end position="253"/>
    </location>
</feature>